<dbReference type="AlphaFoldDB" id="E6SMT7"/>
<dbReference type="InterPro" id="IPR006597">
    <property type="entry name" value="Sel1-like"/>
</dbReference>
<reference evidence="2 3" key="2">
    <citation type="journal article" date="2011" name="Stand. Genomic Sci.">
        <title>Complete genome sequence of Bacteroides helcogenes type strain (P 36-108).</title>
        <authorList>
            <person name="Pati A."/>
            <person name="Gronow S."/>
            <person name="Zeytun A."/>
            <person name="Lapidus A."/>
            <person name="Nolan M."/>
            <person name="Hammon N."/>
            <person name="Deshpande S."/>
            <person name="Cheng J.F."/>
            <person name="Tapia R."/>
            <person name="Han C."/>
            <person name="Goodwin L."/>
            <person name="Pitluck S."/>
            <person name="Liolios K."/>
            <person name="Pagani I."/>
            <person name="Ivanova N."/>
            <person name="Mavromatis K."/>
            <person name="Chen A."/>
            <person name="Palaniappan K."/>
            <person name="Land M."/>
            <person name="Hauser L."/>
            <person name="Chang Y.J."/>
            <person name="Jeffries C.D."/>
            <person name="Detter J.C."/>
            <person name="Brambilla E."/>
            <person name="Rohde M."/>
            <person name="Goker M."/>
            <person name="Woyke T."/>
            <person name="Bristow J."/>
            <person name="Eisen J.A."/>
            <person name="Markowitz V."/>
            <person name="Hugenholtz P."/>
            <person name="Kyrpides N.C."/>
            <person name="Klenk H.P."/>
            <person name="Lucas S."/>
        </authorList>
    </citation>
    <scope>NUCLEOTIDE SEQUENCE [LARGE SCALE GENOMIC DNA]</scope>
    <source>
        <strain evidence="3">ATCC 35417 / DSM 20613 / JCM 6297 / CCUG 15421 / P 36-108</strain>
    </source>
</reference>
<evidence type="ECO:0000256" key="1">
    <source>
        <dbReference type="SAM" id="SignalP"/>
    </source>
</evidence>
<dbReference type="SMART" id="SM00671">
    <property type="entry name" value="SEL1"/>
    <property type="match status" value="5"/>
</dbReference>
<dbReference type="SUPFAM" id="SSF81901">
    <property type="entry name" value="HCP-like"/>
    <property type="match status" value="1"/>
</dbReference>
<dbReference type="PANTHER" id="PTHR11102:SF160">
    <property type="entry name" value="ERAD-ASSOCIATED E3 UBIQUITIN-PROTEIN LIGASE COMPONENT HRD3"/>
    <property type="match status" value="1"/>
</dbReference>
<keyword evidence="1" id="KW-0732">Signal</keyword>
<name>E6SMT7_BACT6</name>
<keyword evidence="3" id="KW-1185">Reference proteome</keyword>
<accession>E6SMT7</accession>
<proteinExistence type="predicted"/>
<organism evidence="2 3">
    <name type="scientific">Bacteroides helcogenes (strain ATCC 35417 / DSM 20613 / JCM 6297 / CCUG 15421 / P 36-108)</name>
    <dbReference type="NCBI Taxonomy" id="693979"/>
    <lineage>
        <taxon>Bacteria</taxon>
        <taxon>Pseudomonadati</taxon>
        <taxon>Bacteroidota</taxon>
        <taxon>Bacteroidia</taxon>
        <taxon>Bacteroidales</taxon>
        <taxon>Bacteroidaceae</taxon>
        <taxon>Bacteroides</taxon>
    </lineage>
</organism>
<dbReference type="EMBL" id="CP002352">
    <property type="protein sequence ID" value="ADV42653.1"/>
    <property type="molecule type" value="Genomic_DNA"/>
</dbReference>
<dbReference type="HOGENOM" id="CLU_762194_0_0_10"/>
<dbReference type="KEGG" id="bhl:Bache_0628"/>
<gene>
    <name evidence="2" type="ordered locus">Bache_0628</name>
</gene>
<dbReference type="Proteomes" id="UP000008630">
    <property type="component" value="Chromosome"/>
</dbReference>
<dbReference type="InterPro" id="IPR050767">
    <property type="entry name" value="Sel1_AlgK"/>
</dbReference>
<feature type="chain" id="PRO_5003209201" evidence="1">
    <location>
        <begin position="20"/>
        <end position="363"/>
    </location>
</feature>
<dbReference type="PANTHER" id="PTHR11102">
    <property type="entry name" value="SEL-1-LIKE PROTEIN"/>
    <property type="match status" value="1"/>
</dbReference>
<sequence length="363" mass="40377">MKKILLTVICTLCAMVVVAQNDYDTETGIRLYKNENYQAALPYFQRAAKNGSLAALDFLGYMYERGKGVEKNYAIALNLYKKGEARNYAPCLTNIGRLYREGHGVTQNLNTAYTYFMKAAEQNNSDGEYWVYNAKQLGEGTEKDLSGALAYAERAANHGEKWLYTNIGDMYYDGVGTDINKKKAYEWYAKGDGKYDNPTKLRVAEILYSGAVVVSGSPMQQSLAILEKLVAAGYEDARSLHNIVKAEYEKQVEAGNKVTPPRMTDAVKTYLSNYRRPGAPAIESAGHGEIRITFTVTSSGSISNAVYKKRVLVSMDEAAMRMINGMPNWIPGTKGGHNTNMKVTLGISWYPSKEIRMLSYSSN</sequence>
<dbReference type="OrthoDB" id="7056571at2"/>
<reference key="1">
    <citation type="submission" date="2010-11" db="EMBL/GenBank/DDBJ databases">
        <title>The complete genome of Bacteroides helcogenes P 36-108.</title>
        <authorList>
            <consortium name="US DOE Joint Genome Institute (JGI-PGF)"/>
            <person name="Lucas S."/>
            <person name="Copeland A."/>
            <person name="Lapidus A."/>
            <person name="Bruce D."/>
            <person name="Goodwin L."/>
            <person name="Pitluck S."/>
            <person name="Kyrpides N."/>
            <person name="Mavromatis K."/>
            <person name="Ivanova N."/>
            <person name="Zeytun A."/>
            <person name="Brettin T."/>
            <person name="Detter J.C."/>
            <person name="Tapia R."/>
            <person name="Han C."/>
            <person name="Land M."/>
            <person name="Hauser L."/>
            <person name="Markowitz V."/>
            <person name="Cheng J.-F."/>
            <person name="Hugenholtz P."/>
            <person name="Woyke T."/>
            <person name="Wu D."/>
            <person name="Gronow S."/>
            <person name="Wellnitz S."/>
            <person name="Brambilla E."/>
            <person name="Klenk H.-P."/>
            <person name="Eisen J.A."/>
        </authorList>
    </citation>
    <scope>NUCLEOTIDE SEQUENCE</scope>
    <source>
        <strain>P 36-108</strain>
    </source>
</reference>
<feature type="signal peptide" evidence="1">
    <location>
        <begin position="1"/>
        <end position="19"/>
    </location>
</feature>
<evidence type="ECO:0000313" key="2">
    <source>
        <dbReference type="EMBL" id="ADV42653.1"/>
    </source>
</evidence>
<dbReference type="Pfam" id="PF08238">
    <property type="entry name" value="Sel1"/>
    <property type="match status" value="5"/>
</dbReference>
<dbReference type="Gene3D" id="3.30.1150.10">
    <property type="match status" value="1"/>
</dbReference>
<dbReference type="Gene3D" id="1.25.40.10">
    <property type="entry name" value="Tetratricopeptide repeat domain"/>
    <property type="match status" value="2"/>
</dbReference>
<dbReference type="SUPFAM" id="SSF74653">
    <property type="entry name" value="TolA/TonB C-terminal domain"/>
    <property type="match status" value="1"/>
</dbReference>
<dbReference type="eggNOG" id="COG0790">
    <property type="taxonomic scope" value="Bacteria"/>
</dbReference>
<dbReference type="RefSeq" id="WP_013546268.1">
    <property type="nucleotide sequence ID" value="NC_014933.1"/>
</dbReference>
<dbReference type="InterPro" id="IPR011990">
    <property type="entry name" value="TPR-like_helical_dom_sf"/>
</dbReference>
<evidence type="ECO:0000313" key="3">
    <source>
        <dbReference type="Proteomes" id="UP000008630"/>
    </source>
</evidence>
<dbReference type="STRING" id="693979.Bache_0628"/>
<protein>
    <submittedName>
        <fullName evidence="2">Sel1 domain protein repeat-containing protein</fullName>
    </submittedName>
</protein>